<dbReference type="Proteomes" id="UP001153636">
    <property type="component" value="Chromosome 3"/>
</dbReference>
<keyword evidence="4" id="KW-0732">Signal</keyword>
<name>A0A9P0CXY1_9CUCU</name>
<comment type="similarity">
    <text evidence="2">Belongs to the major royal jelly protein family.</text>
</comment>
<evidence type="ECO:0000256" key="1">
    <source>
        <dbReference type="ARBA" id="ARBA00004613"/>
    </source>
</evidence>
<evidence type="ECO:0000313" key="6">
    <source>
        <dbReference type="EMBL" id="CAH1108268.1"/>
    </source>
</evidence>
<dbReference type="OrthoDB" id="8184345at2759"/>
<dbReference type="AlphaFoldDB" id="A0A9P0CXY1"/>
<keyword evidence="3" id="KW-0964">Secreted</keyword>
<dbReference type="InterPro" id="IPR011042">
    <property type="entry name" value="6-blade_b-propeller_TolB-like"/>
</dbReference>
<comment type="subcellular location">
    <subcellularLocation>
        <location evidence="1">Secreted</location>
    </subcellularLocation>
</comment>
<reference evidence="6" key="1">
    <citation type="submission" date="2022-01" db="EMBL/GenBank/DDBJ databases">
        <authorList>
            <person name="King R."/>
        </authorList>
    </citation>
    <scope>NUCLEOTIDE SEQUENCE</scope>
</reference>
<dbReference type="InterPro" id="IPR017996">
    <property type="entry name" value="MRJP/yellow-related"/>
</dbReference>
<evidence type="ECO:0000256" key="4">
    <source>
        <dbReference type="ARBA" id="ARBA00022729"/>
    </source>
</evidence>
<keyword evidence="5" id="KW-0325">Glycoprotein</keyword>
<keyword evidence="7" id="KW-1185">Reference proteome</keyword>
<gene>
    <name evidence="6" type="ORF">PSYICH_LOCUS8780</name>
</gene>
<organism evidence="6 7">
    <name type="scientific">Psylliodes chrysocephalus</name>
    <dbReference type="NCBI Taxonomy" id="3402493"/>
    <lineage>
        <taxon>Eukaryota</taxon>
        <taxon>Metazoa</taxon>
        <taxon>Ecdysozoa</taxon>
        <taxon>Arthropoda</taxon>
        <taxon>Hexapoda</taxon>
        <taxon>Insecta</taxon>
        <taxon>Pterygota</taxon>
        <taxon>Neoptera</taxon>
        <taxon>Endopterygota</taxon>
        <taxon>Coleoptera</taxon>
        <taxon>Polyphaga</taxon>
        <taxon>Cucujiformia</taxon>
        <taxon>Chrysomeloidea</taxon>
        <taxon>Chrysomelidae</taxon>
        <taxon>Galerucinae</taxon>
        <taxon>Alticini</taxon>
        <taxon>Psylliodes</taxon>
    </lineage>
</organism>
<evidence type="ECO:0000256" key="2">
    <source>
        <dbReference type="ARBA" id="ARBA00009127"/>
    </source>
</evidence>
<evidence type="ECO:0000313" key="7">
    <source>
        <dbReference type="Proteomes" id="UP001153636"/>
    </source>
</evidence>
<dbReference type="PANTHER" id="PTHR10009:SF7">
    <property type="entry name" value="GH10609P-RELATED"/>
    <property type="match status" value="1"/>
</dbReference>
<evidence type="ECO:0000256" key="5">
    <source>
        <dbReference type="ARBA" id="ARBA00023180"/>
    </source>
</evidence>
<evidence type="ECO:0000256" key="3">
    <source>
        <dbReference type="ARBA" id="ARBA00022525"/>
    </source>
</evidence>
<dbReference type="Pfam" id="PF03022">
    <property type="entry name" value="MRJP"/>
    <property type="match status" value="1"/>
</dbReference>
<dbReference type="Gene3D" id="2.120.10.30">
    <property type="entry name" value="TolB, C-terminal domain"/>
    <property type="match status" value="1"/>
</dbReference>
<protein>
    <submittedName>
        <fullName evidence="6">Uncharacterized protein</fullName>
    </submittedName>
</protein>
<dbReference type="PANTHER" id="PTHR10009">
    <property type="entry name" value="PROTEIN YELLOW-RELATED"/>
    <property type="match status" value="1"/>
</dbReference>
<proteinExistence type="inferred from homology"/>
<sequence length="278" mass="31331">MDTLIHKYEIPSSQVEIRSTLVTPVVEVLNKNFQCQDTFAYLADCQTYSIIVYDLKRDTSWKVSDKTMYPHPDYGTYTIQGESFELMDGILGMSLSPASDAPLRKLFFHAMSSPAEHWVYTHHLRNQSLFTDSTPPEIFTTLKGRRRTQAPAEAMDSNGIIYFGLVSDVQIACFNTRLGDYGSYTSSDVIADNPVTLQFASGVKVIRNKKGEEELWILTSRFQKVASGTLNQNEINFRIQAAKVNDLIYGTQCSPGHTVSVYLPQFLQTGGYGHYFTL</sequence>
<accession>A0A9P0CXY1</accession>
<dbReference type="EMBL" id="OV651815">
    <property type="protein sequence ID" value="CAH1108268.1"/>
    <property type="molecule type" value="Genomic_DNA"/>
</dbReference>
<dbReference type="GO" id="GO:0005576">
    <property type="term" value="C:extracellular region"/>
    <property type="evidence" value="ECO:0007669"/>
    <property type="project" value="UniProtKB-SubCell"/>
</dbReference>